<evidence type="ECO:0000256" key="1">
    <source>
        <dbReference type="SAM" id="MobiDB-lite"/>
    </source>
</evidence>
<proteinExistence type="predicted"/>
<protein>
    <submittedName>
        <fullName evidence="4">Flavodoxin</fullName>
    </submittedName>
</protein>
<organism evidence="4 5">
    <name type="scientific">Candidatus Choladousia intestinavium</name>
    <dbReference type="NCBI Taxonomy" id="2840727"/>
    <lineage>
        <taxon>Bacteria</taxon>
        <taxon>Bacillati</taxon>
        <taxon>Bacillota</taxon>
        <taxon>Clostridia</taxon>
        <taxon>Lachnospirales</taxon>
        <taxon>Lachnospiraceae</taxon>
        <taxon>Lachnospiraceae incertae sedis</taxon>
        <taxon>Candidatus Choladousia</taxon>
    </lineage>
</organism>
<dbReference type="PANTHER" id="PTHR39201">
    <property type="entry name" value="EXPORTED PROTEIN-RELATED"/>
    <property type="match status" value="1"/>
</dbReference>
<dbReference type="EMBL" id="DVGK01000144">
    <property type="protein sequence ID" value="HIR14737.1"/>
    <property type="molecule type" value="Genomic_DNA"/>
</dbReference>
<dbReference type="GO" id="GO:0016651">
    <property type="term" value="F:oxidoreductase activity, acting on NAD(P)H"/>
    <property type="evidence" value="ECO:0007669"/>
    <property type="project" value="UniProtKB-ARBA"/>
</dbReference>
<reference evidence="4" key="2">
    <citation type="journal article" date="2021" name="PeerJ">
        <title>Extensive microbial diversity within the chicken gut microbiome revealed by metagenomics and culture.</title>
        <authorList>
            <person name="Gilroy R."/>
            <person name="Ravi A."/>
            <person name="Getino M."/>
            <person name="Pursley I."/>
            <person name="Horton D.L."/>
            <person name="Alikhan N.F."/>
            <person name="Baker D."/>
            <person name="Gharbi K."/>
            <person name="Hall N."/>
            <person name="Watson M."/>
            <person name="Adriaenssens E.M."/>
            <person name="Foster-Nyarko E."/>
            <person name="Jarju S."/>
            <person name="Secka A."/>
            <person name="Antonio M."/>
            <person name="Oren A."/>
            <person name="Chaudhuri R.R."/>
            <person name="La Ragione R."/>
            <person name="Hildebrand F."/>
            <person name="Pallen M.J."/>
        </authorList>
    </citation>
    <scope>NUCLEOTIDE SEQUENCE</scope>
    <source>
        <strain evidence="4">ChiSjej4B22-8148</strain>
    </source>
</reference>
<evidence type="ECO:0000259" key="3">
    <source>
        <dbReference type="PROSITE" id="PS50902"/>
    </source>
</evidence>
<feature type="compositionally biased region" description="Acidic residues" evidence="1">
    <location>
        <begin position="43"/>
        <end position="53"/>
    </location>
</feature>
<dbReference type="AlphaFoldDB" id="A0A9D1AG43"/>
<reference evidence="4" key="1">
    <citation type="submission" date="2020-10" db="EMBL/GenBank/DDBJ databases">
        <authorList>
            <person name="Gilroy R."/>
        </authorList>
    </citation>
    <scope>NUCLEOTIDE SEQUENCE</scope>
    <source>
        <strain evidence="4">ChiSjej4B22-8148</strain>
    </source>
</reference>
<dbReference type="InterPro" id="IPR029039">
    <property type="entry name" value="Flavoprotein-like_sf"/>
</dbReference>
<evidence type="ECO:0000256" key="2">
    <source>
        <dbReference type="SAM" id="SignalP"/>
    </source>
</evidence>
<name>A0A9D1AG43_9FIRM</name>
<sequence>MKRLFGVFLACTLAISLTACSGGSRENETAADTETQMTATEAVTEETAAETETETTMTEAVTEETAAEAETEMTMTEAVTEETAAEAETEMTAAEENILIAYFSWSGNTEALAGMIQSEVGGDLFRIETAEPYTDDYDTLLDIAQAEQQEGARPQLSGQVDNWDSYDVIFVGYPNWWSDAPMAVYTFLEYYDFTGKTLIPFNTSASGGFGRSLSGVEESAPGATILDGFTVTGDNVENAAGDVSAWISGLGL</sequence>
<accession>A0A9D1AG43</accession>
<feature type="compositionally biased region" description="Low complexity" evidence="1">
    <location>
        <begin position="33"/>
        <end position="42"/>
    </location>
</feature>
<feature type="region of interest" description="Disordered" evidence="1">
    <location>
        <begin position="22"/>
        <end position="55"/>
    </location>
</feature>
<dbReference type="Gene3D" id="3.40.50.360">
    <property type="match status" value="1"/>
</dbReference>
<comment type="caution">
    <text evidence="4">The sequence shown here is derived from an EMBL/GenBank/DDBJ whole genome shotgun (WGS) entry which is preliminary data.</text>
</comment>
<dbReference type="PANTHER" id="PTHR39201:SF1">
    <property type="entry name" value="FLAVODOXIN-LIKE DOMAIN-CONTAINING PROTEIN"/>
    <property type="match status" value="1"/>
</dbReference>
<keyword evidence="2" id="KW-0732">Signal</keyword>
<dbReference type="Pfam" id="PF12682">
    <property type="entry name" value="Flavodoxin_4"/>
    <property type="match status" value="1"/>
</dbReference>
<feature type="chain" id="PRO_5038515968" evidence="2">
    <location>
        <begin position="22"/>
        <end position="252"/>
    </location>
</feature>
<dbReference type="GO" id="GO:0010181">
    <property type="term" value="F:FMN binding"/>
    <property type="evidence" value="ECO:0007669"/>
    <property type="project" value="InterPro"/>
</dbReference>
<dbReference type="PROSITE" id="PS51257">
    <property type="entry name" value="PROKAR_LIPOPROTEIN"/>
    <property type="match status" value="1"/>
</dbReference>
<dbReference type="PROSITE" id="PS50902">
    <property type="entry name" value="FLAVODOXIN_LIKE"/>
    <property type="match status" value="1"/>
</dbReference>
<evidence type="ECO:0000313" key="4">
    <source>
        <dbReference type="EMBL" id="HIR14737.1"/>
    </source>
</evidence>
<feature type="signal peptide" evidence="2">
    <location>
        <begin position="1"/>
        <end position="21"/>
    </location>
</feature>
<feature type="domain" description="Flavodoxin-like" evidence="3">
    <location>
        <begin position="98"/>
        <end position="252"/>
    </location>
</feature>
<gene>
    <name evidence="4" type="ORF">IAB31_12535</name>
</gene>
<dbReference type="InterPro" id="IPR008254">
    <property type="entry name" value="Flavodoxin/NO_synth"/>
</dbReference>
<evidence type="ECO:0000313" key="5">
    <source>
        <dbReference type="Proteomes" id="UP000886757"/>
    </source>
</evidence>
<dbReference type="Proteomes" id="UP000886757">
    <property type="component" value="Unassembled WGS sequence"/>
</dbReference>
<dbReference type="SUPFAM" id="SSF52218">
    <property type="entry name" value="Flavoproteins"/>
    <property type="match status" value="1"/>
</dbReference>